<evidence type="ECO:0000256" key="1">
    <source>
        <dbReference type="SAM" id="Phobius"/>
    </source>
</evidence>
<evidence type="ECO:0000313" key="2">
    <source>
        <dbReference type="EMBL" id="CCD69958.1"/>
    </source>
</evidence>
<dbReference type="RefSeq" id="NP_497282.2">
    <property type="nucleotide sequence ID" value="NM_064881.8"/>
</dbReference>
<dbReference type="eggNOG" id="ENOG502THVG">
    <property type="taxonomic scope" value="Eukaryota"/>
</dbReference>
<feature type="transmembrane region" description="Helical" evidence="1">
    <location>
        <begin position="127"/>
        <end position="145"/>
    </location>
</feature>
<dbReference type="PANTHER" id="PTHR34151">
    <property type="entry name" value="PROTEIN CBG24195"/>
    <property type="match status" value="1"/>
</dbReference>
<dbReference type="Pfam" id="PF06653">
    <property type="entry name" value="Claudin_3"/>
    <property type="match status" value="1"/>
</dbReference>
<evidence type="ECO:0000313" key="4">
    <source>
        <dbReference type="WormBase" id="T24C4.4"/>
    </source>
</evidence>
<keyword evidence="1 2" id="KW-0812">Transmembrane</keyword>
<feature type="transmembrane region" description="Helical" evidence="1">
    <location>
        <begin position="7"/>
        <end position="30"/>
    </location>
</feature>
<organism evidence="2 3">
    <name type="scientific">Caenorhabditis elegans</name>
    <dbReference type="NCBI Taxonomy" id="6239"/>
    <lineage>
        <taxon>Eukaryota</taxon>
        <taxon>Metazoa</taxon>
        <taxon>Ecdysozoa</taxon>
        <taxon>Nematoda</taxon>
        <taxon>Chromadorea</taxon>
        <taxon>Rhabditida</taxon>
        <taxon>Rhabditina</taxon>
        <taxon>Rhabditomorpha</taxon>
        <taxon>Rhabditoidea</taxon>
        <taxon>Rhabditidae</taxon>
        <taxon>Peloderinae</taxon>
        <taxon>Caenorhabditis</taxon>
    </lineage>
</organism>
<dbReference type="GO" id="GO:0045087">
    <property type="term" value="P:innate immune response"/>
    <property type="evidence" value="ECO:0007007"/>
    <property type="project" value="WormBase"/>
</dbReference>
<dbReference type="KEGG" id="cel:CELE_T24C4.4"/>
<feature type="transmembrane region" description="Helical" evidence="1">
    <location>
        <begin position="50"/>
        <end position="74"/>
    </location>
</feature>
<dbReference type="WormBase" id="T24C4.4">
    <property type="protein sequence ID" value="CE39413"/>
    <property type="gene ID" value="WBGene00020760"/>
    <property type="gene designation" value="clc-19"/>
</dbReference>
<dbReference type="CTD" id="188845"/>
<dbReference type="PANTHER" id="PTHR34151:SF1">
    <property type="entry name" value="CASP-LIKE PROTEIN-RELATED"/>
    <property type="match status" value="1"/>
</dbReference>
<dbReference type="EMBL" id="BX284603">
    <property type="protein sequence ID" value="CCD69958.1"/>
    <property type="molecule type" value="Genomic_DNA"/>
</dbReference>
<name>Q9TZ35_CAEEL</name>
<dbReference type="PIR" id="T33669">
    <property type="entry name" value="T33669"/>
</dbReference>
<dbReference type="OMA" id="VSRHDCH"/>
<dbReference type="Bgee" id="WBGene00020760">
    <property type="expression patterns" value="Expressed in pharyngeal muscle cell (C elegans) and 3 other cell types or tissues"/>
</dbReference>
<feature type="transmembrane region" description="Helical" evidence="1">
    <location>
        <begin position="95"/>
        <end position="115"/>
    </location>
</feature>
<evidence type="ECO:0000313" key="3">
    <source>
        <dbReference type="Proteomes" id="UP000001940"/>
    </source>
</evidence>
<dbReference type="OrthoDB" id="5805457at2759"/>
<dbReference type="SMR" id="Q9TZ35"/>
<sequence>MRKVGAIGVLILLGFIFNAVSVFTDSWLVWSYAKIQVTRGIVPYSSSEPTWLAAASWMMFISFGLFFPVILIYLHASHKVYHHGCCHSIRHNFNGISLLCSLIVILQAVAFILMAANASDYYGSLGYSAYFALVSGILTTIAMSLSGHVSRHDCH</sequence>
<reference evidence="2 3" key="1">
    <citation type="journal article" date="1998" name="Science">
        <title>Genome sequence of the nematode C. elegans: a platform for investigating biology.</title>
        <authorList>
            <consortium name="The C. elegans sequencing consortium"/>
            <person name="Sulson J.E."/>
            <person name="Waterston R."/>
        </authorList>
    </citation>
    <scope>NUCLEOTIDE SEQUENCE [LARGE SCALE GENOMIC DNA]</scope>
    <source>
        <strain evidence="2 3">Bristol N2</strain>
    </source>
</reference>
<proteinExistence type="predicted"/>
<dbReference type="GeneID" id="188845"/>
<keyword evidence="1" id="KW-1133">Transmembrane helix</keyword>
<dbReference type="InParanoid" id="Q9TZ35"/>
<dbReference type="PaxDb" id="6239-T24C4.4"/>
<dbReference type="Proteomes" id="UP000001940">
    <property type="component" value="Chromosome III"/>
</dbReference>
<dbReference type="AlphaFoldDB" id="Q9TZ35"/>
<protein>
    <submittedName>
        <fullName evidence="2">Transmembrane protein 225</fullName>
    </submittedName>
</protein>
<gene>
    <name evidence="2 4" type="primary">clc-19</name>
    <name evidence="2" type="ORF">CELE_T24C4.4</name>
    <name evidence="4" type="ORF">T24C4.4</name>
</gene>
<dbReference type="PhylomeDB" id="Q9TZ35"/>
<dbReference type="HOGENOM" id="CLU_119689_0_0_1"/>
<dbReference type="AGR" id="WB:WBGene00020760"/>
<keyword evidence="3" id="KW-1185">Reference proteome</keyword>
<keyword evidence="1" id="KW-0472">Membrane</keyword>
<accession>Q9TZ35</accession>
<dbReference type="InterPro" id="IPR009545">
    <property type="entry name" value="Claudin-like"/>
</dbReference>
<dbReference type="UCSC" id="T24C4.4">
    <property type="organism name" value="c. elegans"/>
</dbReference>
<dbReference type="FunCoup" id="Q9TZ35">
    <property type="interactions" value="1556"/>
</dbReference>